<proteinExistence type="predicted"/>
<organism evidence="2 3">
    <name type="scientific">Blastopirellula sediminis</name>
    <dbReference type="NCBI Taxonomy" id="2894196"/>
    <lineage>
        <taxon>Bacteria</taxon>
        <taxon>Pseudomonadati</taxon>
        <taxon>Planctomycetota</taxon>
        <taxon>Planctomycetia</taxon>
        <taxon>Pirellulales</taxon>
        <taxon>Pirellulaceae</taxon>
        <taxon>Blastopirellula</taxon>
    </lineage>
</organism>
<keyword evidence="3" id="KW-1185">Reference proteome</keyword>
<evidence type="ECO:0000259" key="1">
    <source>
        <dbReference type="PROSITE" id="PS51704"/>
    </source>
</evidence>
<reference evidence="2" key="1">
    <citation type="submission" date="2021-11" db="EMBL/GenBank/DDBJ databases">
        <title>Genome sequence.</title>
        <authorList>
            <person name="Sun Q."/>
        </authorList>
    </citation>
    <scope>NUCLEOTIDE SEQUENCE</scope>
    <source>
        <strain evidence="2">JC732</strain>
    </source>
</reference>
<dbReference type="InterPro" id="IPR030395">
    <property type="entry name" value="GP_PDE_dom"/>
</dbReference>
<dbReference type="Gene3D" id="3.20.20.190">
    <property type="entry name" value="Phosphatidylinositol (PI) phosphodiesterase"/>
    <property type="match status" value="1"/>
</dbReference>
<dbReference type="Pfam" id="PF03009">
    <property type="entry name" value="GDPD"/>
    <property type="match status" value="1"/>
</dbReference>
<feature type="domain" description="GP-PDE" evidence="1">
    <location>
        <begin position="38"/>
        <end position="278"/>
    </location>
</feature>
<dbReference type="GO" id="GO:0008081">
    <property type="term" value="F:phosphoric diester hydrolase activity"/>
    <property type="evidence" value="ECO:0007669"/>
    <property type="project" value="InterPro"/>
</dbReference>
<dbReference type="RefSeq" id="WP_230224725.1">
    <property type="nucleotide sequence ID" value="NZ_JAJKFT010000010.1"/>
</dbReference>
<protein>
    <recommendedName>
        <fullName evidence="1">GP-PDE domain-containing protein</fullName>
    </recommendedName>
</protein>
<dbReference type="PANTHER" id="PTHR46211:SF1">
    <property type="entry name" value="GLYCEROPHOSPHODIESTER PHOSPHODIESTERASE, CYTOPLASMIC"/>
    <property type="match status" value="1"/>
</dbReference>
<sequence length="281" mass="31424">MKSQLLSGRQPLLVMAFVVATLTLFGNLAFAEEGFLDNGVTAHRGNSSEFPENTLAAFRSGIDVGADWIELDLYRTKDGELVVIHDATTGRVAGVDMVVANATYAELKKLDVATEFRQQHGLTVEQCLPRHIPTLREVLQLVMSQQRTRASLLPKVDCVAEAIELIKQMKAERWVGFNEGNLEYVTAVKRLAPEIPVFWDRPANTDIESDIEIALDRGFDSLVINEKGISADKVRRITAAGLIPGAWTVNDPETMRRFIDLGVERIYTDYPRTLLQLREKK</sequence>
<evidence type="ECO:0000313" key="3">
    <source>
        <dbReference type="Proteomes" id="UP001139103"/>
    </source>
</evidence>
<dbReference type="PROSITE" id="PS51704">
    <property type="entry name" value="GP_PDE"/>
    <property type="match status" value="1"/>
</dbReference>
<dbReference type="PANTHER" id="PTHR46211">
    <property type="entry name" value="GLYCEROPHOSPHORYL DIESTER PHOSPHODIESTERASE"/>
    <property type="match status" value="1"/>
</dbReference>
<comment type="caution">
    <text evidence="2">The sequence shown here is derived from an EMBL/GenBank/DDBJ whole genome shotgun (WGS) entry which is preliminary data.</text>
</comment>
<evidence type="ECO:0000313" key="2">
    <source>
        <dbReference type="EMBL" id="MCC9631914.1"/>
    </source>
</evidence>
<dbReference type="InterPro" id="IPR017946">
    <property type="entry name" value="PLC-like_Pdiesterase_TIM-brl"/>
</dbReference>
<dbReference type="GO" id="GO:0006629">
    <property type="term" value="P:lipid metabolic process"/>
    <property type="evidence" value="ECO:0007669"/>
    <property type="project" value="InterPro"/>
</dbReference>
<dbReference type="AlphaFoldDB" id="A0A9X1MSR6"/>
<dbReference type="EMBL" id="JAJKFT010000010">
    <property type="protein sequence ID" value="MCC9631914.1"/>
    <property type="molecule type" value="Genomic_DNA"/>
</dbReference>
<accession>A0A9X1MSR6</accession>
<name>A0A9X1MSR6_9BACT</name>
<dbReference type="Proteomes" id="UP001139103">
    <property type="component" value="Unassembled WGS sequence"/>
</dbReference>
<dbReference type="SUPFAM" id="SSF51695">
    <property type="entry name" value="PLC-like phosphodiesterases"/>
    <property type="match status" value="1"/>
</dbReference>
<gene>
    <name evidence="2" type="ORF">LOC68_26260</name>
</gene>